<dbReference type="RefSeq" id="XP_009027843.1">
    <property type="nucleotide sequence ID" value="XM_009029595.1"/>
</dbReference>
<dbReference type="Gene3D" id="2.60.40.1260">
    <property type="entry name" value="Lamin Tail domain"/>
    <property type="match status" value="1"/>
</dbReference>
<organism evidence="10 11">
    <name type="scientific">Helobdella robusta</name>
    <name type="common">Californian leech</name>
    <dbReference type="NCBI Taxonomy" id="6412"/>
    <lineage>
        <taxon>Eukaryota</taxon>
        <taxon>Metazoa</taxon>
        <taxon>Spiralia</taxon>
        <taxon>Lophotrochozoa</taxon>
        <taxon>Annelida</taxon>
        <taxon>Clitellata</taxon>
        <taxon>Hirudinea</taxon>
        <taxon>Rhynchobdellida</taxon>
        <taxon>Glossiphoniidae</taxon>
        <taxon>Helobdella</taxon>
    </lineage>
</organism>
<dbReference type="SUPFAM" id="SSF64593">
    <property type="entry name" value="Intermediate filament protein, coiled coil region"/>
    <property type="match status" value="2"/>
</dbReference>
<dbReference type="Gene3D" id="1.20.5.500">
    <property type="entry name" value="Single helix bin"/>
    <property type="match status" value="1"/>
</dbReference>
<dbReference type="GO" id="GO:0005200">
    <property type="term" value="F:structural constituent of cytoskeleton"/>
    <property type="evidence" value="ECO:0000318"/>
    <property type="project" value="GO_Central"/>
</dbReference>
<dbReference type="PROSITE" id="PS51842">
    <property type="entry name" value="IF_ROD_2"/>
    <property type="match status" value="1"/>
</dbReference>
<reference evidence="11" key="1">
    <citation type="submission" date="2012-12" db="EMBL/GenBank/DDBJ databases">
        <authorList>
            <person name="Hellsten U."/>
            <person name="Grimwood J."/>
            <person name="Chapman J.A."/>
            <person name="Shapiro H."/>
            <person name="Aerts A."/>
            <person name="Otillar R.P."/>
            <person name="Terry A.Y."/>
            <person name="Boore J.L."/>
            <person name="Simakov O."/>
            <person name="Marletaz F."/>
            <person name="Cho S.-J."/>
            <person name="Edsinger-Gonzales E."/>
            <person name="Havlak P."/>
            <person name="Kuo D.-H."/>
            <person name="Larsson T."/>
            <person name="Lv J."/>
            <person name="Arendt D."/>
            <person name="Savage R."/>
            <person name="Osoegawa K."/>
            <person name="de Jong P."/>
            <person name="Lindberg D.R."/>
            <person name="Seaver E.C."/>
            <person name="Weisblat D.A."/>
            <person name="Putnam N.H."/>
            <person name="Grigoriev I.V."/>
            <person name="Rokhsar D.S."/>
        </authorList>
    </citation>
    <scope>NUCLEOTIDE SEQUENCE</scope>
</reference>
<dbReference type="GO" id="GO:0031507">
    <property type="term" value="P:heterochromatin formation"/>
    <property type="evidence" value="ECO:0000318"/>
    <property type="project" value="GO_Central"/>
</dbReference>
<evidence type="ECO:0000256" key="1">
    <source>
        <dbReference type="ARBA" id="ARBA00022754"/>
    </source>
</evidence>
<sequence length="633" mass="71014">MSEERVITSSTRRVYTTNSDGASLSGGAAGGESLNISYGSGGGATLVSNYRPTVAARSVIIQRSVGGSLGGSAGGSSIKRSYHYNTGSSMGIVPSYAPLVNTGVTSVKNSREKEKKDMQDLNERFASYIEKVRFLEAQNKRLSEELEKLKQKWGKETTQIKVMFQAELDQARKVLDDAEKEKARLEIKVASLEEVNQELVTKFNELNQVNDDLRAKLDRQNQQIVDHEAEISLLRKRLEVLEGDKERDKKTIANLNVALNNARINLDEETLKHIDAENRRQTLEEELEFLKGIHEQELKELAALAYRDTTAENRDYWKNEMGSALREIQELYDDKFEFMRSEIESSYESKMQEFVRGATKKDMETTHSRDEIKRLRIQIADFRDKATDLEGKNARLMNELEILKRQKDEMEREFGLEKMKYEEEITRVRAEMEAIMRELQAIMDSKLGLELEIAAYRKLLEGEESRVGLKQLVDIYAYGGSGESSMMGGGGSSSAIASGSSYSYSGGVKHGEIQAKTTFQRSAKGPTNVGEIASDGRYIVLENNGKKVENLGGYRLVRNTDDVETLNFVLPDIKLHPGDKITLWARGKKPPNAPSSDIETNDDNFGVGSNAVTKLCNAMMEERAVHVQKTVYG</sequence>
<evidence type="ECO:0000256" key="2">
    <source>
        <dbReference type="ARBA" id="ARBA00023054"/>
    </source>
</evidence>
<feature type="coiled-coil region" evidence="5">
    <location>
        <begin position="104"/>
        <end position="300"/>
    </location>
</feature>
<evidence type="ECO:0000256" key="3">
    <source>
        <dbReference type="PIRNR" id="PIRNR005546"/>
    </source>
</evidence>
<feature type="domain" description="IF rod" evidence="8">
    <location>
        <begin position="114"/>
        <end position="467"/>
    </location>
</feature>
<dbReference type="InterPro" id="IPR001322">
    <property type="entry name" value="Lamin_tail_dom"/>
</dbReference>
<dbReference type="Gene3D" id="1.20.5.1160">
    <property type="entry name" value="Vasodilator-stimulated phosphoprotein"/>
    <property type="match status" value="2"/>
</dbReference>
<reference evidence="9 11" key="2">
    <citation type="journal article" date="2013" name="Nature">
        <title>Insights into bilaterian evolution from three spiralian genomes.</title>
        <authorList>
            <person name="Simakov O."/>
            <person name="Marletaz F."/>
            <person name="Cho S.J."/>
            <person name="Edsinger-Gonzales E."/>
            <person name="Havlak P."/>
            <person name="Hellsten U."/>
            <person name="Kuo D.H."/>
            <person name="Larsson T."/>
            <person name="Lv J."/>
            <person name="Arendt D."/>
            <person name="Savage R."/>
            <person name="Osoegawa K."/>
            <person name="de Jong P."/>
            <person name="Grimwood J."/>
            <person name="Chapman J.A."/>
            <person name="Shapiro H."/>
            <person name="Aerts A."/>
            <person name="Otillar R.P."/>
            <person name="Terry A.Y."/>
            <person name="Boore J.L."/>
            <person name="Grigoriev I.V."/>
            <person name="Lindberg D.R."/>
            <person name="Seaver E.C."/>
            <person name="Weisblat D.A."/>
            <person name="Putnam N.H."/>
            <person name="Rokhsar D.S."/>
        </authorList>
    </citation>
    <scope>NUCLEOTIDE SEQUENCE</scope>
</reference>
<keyword evidence="2 3" id="KW-0175">Coiled coil</keyword>
<dbReference type="EnsemblMetazoa" id="HelroT186040">
    <property type="protein sequence ID" value="HelroP186040"/>
    <property type="gene ID" value="HelroG186040"/>
</dbReference>
<dbReference type="PANTHER" id="PTHR45721">
    <property type="entry name" value="LAMIN DM0-RELATED"/>
    <property type="match status" value="1"/>
</dbReference>
<comment type="similarity">
    <text evidence="3 4">Belongs to the intermediate filament family.</text>
</comment>
<dbReference type="InterPro" id="IPR018039">
    <property type="entry name" value="IF_conserved"/>
</dbReference>
<dbReference type="GeneID" id="20210406"/>
<feature type="compositionally biased region" description="Polar residues" evidence="6">
    <location>
        <begin position="7"/>
        <end position="20"/>
    </location>
</feature>
<dbReference type="Pfam" id="PF00932">
    <property type="entry name" value="LTD"/>
    <property type="match status" value="1"/>
</dbReference>
<dbReference type="Proteomes" id="UP000015101">
    <property type="component" value="Unassembled WGS sequence"/>
</dbReference>
<dbReference type="InParanoid" id="T1FNK9"/>
<evidence type="ECO:0000259" key="8">
    <source>
        <dbReference type="PROSITE" id="PS51842"/>
    </source>
</evidence>
<dbReference type="SMART" id="SM01391">
    <property type="entry name" value="Filament"/>
    <property type="match status" value="1"/>
</dbReference>
<dbReference type="PROSITE" id="PS00226">
    <property type="entry name" value="IF_ROD_1"/>
    <property type="match status" value="1"/>
</dbReference>
<dbReference type="GO" id="GO:0051664">
    <property type="term" value="P:nuclear pore localization"/>
    <property type="evidence" value="ECO:0000318"/>
    <property type="project" value="GO_Central"/>
</dbReference>
<dbReference type="EMBL" id="KB097572">
    <property type="protein sequence ID" value="ESN94112.1"/>
    <property type="molecule type" value="Genomic_DNA"/>
</dbReference>
<gene>
    <name evidence="10" type="primary">20210406</name>
    <name evidence="9" type="ORF">HELRODRAFT_186040</name>
</gene>
<evidence type="ECO:0008006" key="12">
    <source>
        <dbReference type="Google" id="ProtNLM"/>
    </source>
</evidence>
<evidence type="ECO:0000256" key="5">
    <source>
        <dbReference type="SAM" id="Coils"/>
    </source>
</evidence>
<dbReference type="PIRSF" id="PIRSF005546">
    <property type="entry name" value="Intermed_filamnt_Ifb-2"/>
    <property type="match status" value="1"/>
</dbReference>
<evidence type="ECO:0000313" key="9">
    <source>
        <dbReference type="EMBL" id="ESN94112.1"/>
    </source>
</evidence>
<dbReference type="OrthoDB" id="2441647at2759"/>
<dbReference type="GO" id="GO:0005882">
    <property type="term" value="C:intermediate filament"/>
    <property type="evidence" value="ECO:0007669"/>
    <property type="project" value="UniProtKB-UniRule"/>
</dbReference>
<evidence type="ECO:0000256" key="6">
    <source>
        <dbReference type="SAM" id="MobiDB-lite"/>
    </source>
</evidence>
<dbReference type="SUPFAM" id="SSF74853">
    <property type="entry name" value="Lamin A/C globular tail domain"/>
    <property type="match status" value="1"/>
</dbReference>
<keyword evidence="11" id="KW-1185">Reference proteome</keyword>
<feature type="region of interest" description="Disordered" evidence="6">
    <location>
        <begin position="1"/>
        <end position="26"/>
    </location>
</feature>
<dbReference type="PANTHER" id="PTHR45721:SF12">
    <property type="entry name" value="INTERMEDIATE FILAMENT PROTEIN IFA-1"/>
    <property type="match status" value="1"/>
</dbReference>
<evidence type="ECO:0000256" key="4">
    <source>
        <dbReference type="RuleBase" id="RU000685"/>
    </source>
</evidence>
<dbReference type="CTD" id="20210406"/>
<reference evidence="10" key="3">
    <citation type="submission" date="2015-06" db="UniProtKB">
        <authorList>
            <consortium name="EnsemblMetazoa"/>
        </authorList>
    </citation>
    <scope>IDENTIFICATION</scope>
</reference>
<dbReference type="eggNOG" id="KOG0977">
    <property type="taxonomic scope" value="Eukaryota"/>
</dbReference>
<evidence type="ECO:0000313" key="10">
    <source>
        <dbReference type="EnsemblMetazoa" id="HelroP186040"/>
    </source>
</evidence>
<dbReference type="AlphaFoldDB" id="T1FNK9"/>
<dbReference type="Pfam" id="PF00038">
    <property type="entry name" value="Filament"/>
    <property type="match status" value="1"/>
</dbReference>
<keyword evidence="1 3" id="KW-0403">Intermediate filament</keyword>
<accession>T1FNK9</accession>
<dbReference type="PROSITE" id="PS51841">
    <property type="entry name" value="LTD"/>
    <property type="match status" value="1"/>
</dbReference>
<name>T1FNK9_HELRO</name>
<dbReference type="GO" id="GO:0006998">
    <property type="term" value="P:nuclear envelope organization"/>
    <property type="evidence" value="ECO:0000318"/>
    <property type="project" value="GO_Central"/>
</dbReference>
<evidence type="ECO:0000313" key="11">
    <source>
        <dbReference type="Proteomes" id="UP000015101"/>
    </source>
</evidence>
<feature type="coiled-coil region" evidence="5">
    <location>
        <begin position="372"/>
        <end position="438"/>
    </location>
</feature>
<dbReference type="KEGG" id="hro:HELRODRAFT_186040"/>
<dbReference type="GO" id="GO:0005652">
    <property type="term" value="C:nuclear lamina"/>
    <property type="evidence" value="ECO:0000318"/>
    <property type="project" value="GO_Central"/>
</dbReference>
<dbReference type="InterPro" id="IPR036415">
    <property type="entry name" value="Lamin_tail_dom_sf"/>
</dbReference>
<dbReference type="Gene3D" id="1.20.5.170">
    <property type="match status" value="1"/>
</dbReference>
<dbReference type="InterPro" id="IPR039008">
    <property type="entry name" value="IF_rod_dom"/>
</dbReference>
<dbReference type="STRING" id="6412.T1FNK9"/>
<feature type="domain" description="LTD" evidence="7">
    <location>
        <begin position="515"/>
        <end position="630"/>
    </location>
</feature>
<dbReference type="GO" id="GO:0007097">
    <property type="term" value="P:nuclear migration"/>
    <property type="evidence" value="ECO:0000318"/>
    <property type="project" value="GO_Central"/>
</dbReference>
<dbReference type="HOGENOM" id="CLU_012560_7_0_1"/>
<protein>
    <recommendedName>
        <fullName evidence="12">IF rod domain-containing protein</fullName>
    </recommendedName>
</protein>
<proteinExistence type="inferred from homology"/>
<dbReference type="EMBL" id="AMQM01007143">
    <property type="status" value="NOT_ANNOTATED_CDS"/>
    <property type="molecule type" value="Genomic_DNA"/>
</dbReference>
<dbReference type="OMA" id="QTMEQGY"/>
<evidence type="ECO:0000259" key="7">
    <source>
        <dbReference type="PROSITE" id="PS51841"/>
    </source>
</evidence>
<dbReference type="InterPro" id="IPR016451">
    <property type="entry name" value="Intermed_filament_ifa/ifb"/>
</dbReference>
<dbReference type="GO" id="GO:0090435">
    <property type="term" value="P:protein localization to nuclear envelope"/>
    <property type="evidence" value="ECO:0000318"/>
    <property type="project" value="GO_Central"/>
</dbReference>